<dbReference type="PANTHER" id="PTHR23508:SF10">
    <property type="entry name" value="CARBOXYLIC ACID TRANSPORTER PROTEIN HOMOLOG"/>
    <property type="match status" value="1"/>
</dbReference>
<feature type="transmembrane region" description="Helical" evidence="5">
    <location>
        <begin position="211"/>
        <end position="232"/>
    </location>
</feature>
<sequence>MPQPLSTTAITLTLLFRPVGKIILGMLSDRFGRKWPLVVNLLLCAAFELGSSFVQTFNQFLATRCLFGIAMGGIWGLASSTALENLPAEARGFGSGVVQLGDHASIATIIAECGAIAGSAVSGVLSQYFGRRLVMIIFNVLICVFIPLWIIPSSFSALSASAFCVQATFPGVTYQLGDMISAASAQIEATGGNNFKKTVLKDSVPTVVPNYAPVQGILMGAVVAFCIILLVIGPEKHGYLFENDKAAFEEKAPLTEGVVGEGSVEGDPVGEKQDDVKKLEAIPV</sequence>
<evidence type="ECO:0000259" key="6">
    <source>
        <dbReference type="PROSITE" id="PS50850"/>
    </source>
</evidence>
<comment type="caution">
    <text evidence="7">The sequence shown here is derived from an EMBL/GenBank/DDBJ whole genome shotgun (WGS) entry which is preliminary data.</text>
</comment>
<feature type="transmembrane region" description="Helical" evidence="5">
    <location>
        <begin position="61"/>
        <end position="83"/>
    </location>
</feature>
<keyword evidence="8" id="KW-1185">Reference proteome</keyword>
<dbReference type="OrthoDB" id="5296287at2759"/>
<evidence type="ECO:0000256" key="3">
    <source>
        <dbReference type="ARBA" id="ARBA00022989"/>
    </source>
</evidence>
<dbReference type="EMBL" id="SFCI01000821">
    <property type="protein sequence ID" value="TFY77794.1"/>
    <property type="molecule type" value="Genomic_DNA"/>
</dbReference>
<evidence type="ECO:0000313" key="7">
    <source>
        <dbReference type="EMBL" id="TFY77794.1"/>
    </source>
</evidence>
<dbReference type="PROSITE" id="PS50850">
    <property type="entry name" value="MFS"/>
    <property type="match status" value="1"/>
</dbReference>
<gene>
    <name evidence="7" type="ORF">EWM64_g6215</name>
</gene>
<dbReference type="Gene3D" id="1.20.1250.20">
    <property type="entry name" value="MFS general substrate transporter like domains"/>
    <property type="match status" value="1"/>
</dbReference>
<keyword evidence="2 5" id="KW-0812">Transmembrane</keyword>
<evidence type="ECO:0000256" key="5">
    <source>
        <dbReference type="SAM" id="Phobius"/>
    </source>
</evidence>
<protein>
    <recommendedName>
        <fullName evidence="6">Major facilitator superfamily (MFS) profile domain-containing protein</fullName>
    </recommendedName>
</protein>
<dbReference type="GO" id="GO:0015355">
    <property type="term" value="F:secondary active monocarboxylate transmembrane transporter activity"/>
    <property type="evidence" value="ECO:0007669"/>
    <property type="project" value="TreeGrafter"/>
</dbReference>
<keyword evidence="4 5" id="KW-0472">Membrane</keyword>
<dbReference type="PANTHER" id="PTHR23508">
    <property type="entry name" value="CARBOXYLIC ACID TRANSPORTER PROTEIN HOMOLOG"/>
    <property type="match status" value="1"/>
</dbReference>
<dbReference type="GO" id="GO:0005886">
    <property type="term" value="C:plasma membrane"/>
    <property type="evidence" value="ECO:0007669"/>
    <property type="project" value="TreeGrafter"/>
</dbReference>
<dbReference type="InterPro" id="IPR020846">
    <property type="entry name" value="MFS_dom"/>
</dbReference>
<evidence type="ECO:0000256" key="4">
    <source>
        <dbReference type="ARBA" id="ARBA00023136"/>
    </source>
</evidence>
<comment type="subcellular location">
    <subcellularLocation>
        <location evidence="1">Membrane</location>
        <topology evidence="1">Multi-pass membrane protein</topology>
    </subcellularLocation>
</comment>
<evidence type="ECO:0000256" key="2">
    <source>
        <dbReference type="ARBA" id="ARBA00022692"/>
    </source>
</evidence>
<reference evidence="7 8" key="1">
    <citation type="submission" date="2019-02" db="EMBL/GenBank/DDBJ databases">
        <title>Genome sequencing of the rare red list fungi Hericium alpestre (H. flagellum).</title>
        <authorList>
            <person name="Buettner E."/>
            <person name="Kellner H."/>
        </authorList>
    </citation>
    <scope>NUCLEOTIDE SEQUENCE [LARGE SCALE GENOMIC DNA]</scope>
    <source>
        <strain evidence="7 8">DSM 108284</strain>
    </source>
</reference>
<accession>A0A4Y9ZU74</accession>
<evidence type="ECO:0000256" key="1">
    <source>
        <dbReference type="ARBA" id="ARBA00004141"/>
    </source>
</evidence>
<dbReference type="InterPro" id="IPR036259">
    <property type="entry name" value="MFS_trans_sf"/>
</dbReference>
<keyword evidence="3 5" id="KW-1133">Transmembrane helix</keyword>
<feature type="transmembrane region" description="Helical" evidence="5">
    <location>
        <begin position="103"/>
        <end position="126"/>
    </location>
</feature>
<dbReference type="Pfam" id="PF00083">
    <property type="entry name" value="Sugar_tr"/>
    <property type="match status" value="1"/>
</dbReference>
<dbReference type="STRING" id="135208.A0A4Y9ZU74"/>
<feature type="domain" description="Major facilitator superfamily (MFS) profile" evidence="6">
    <location>
        <begin position="1"/>
        <end position="284"/>
    </location>
</feature>
<dbReference type="InterPro" id="IPR005828">
    <property type="entry name" value="MFS_sugar_transport-like"/>
</dbReference>
<feature type="transmembrane region" description="Helical" evidence="5">
    <location>
        <begin position="133"/>
        <end position="151"/>
    </location>
</feature>
<organism evidence="7 8">
    <name type="scientific">Hericium alpestre</name>
    <dbReference type="NCBI Taxonomy" id="135208"/>
    <lineage>
        <taxon>Eukaryota</taxon>
        <taxon>Fungi</taxon>
        <taxon>Dikarya</taxon>
        <taxon>Basidiomycota</taxon>
        <taxon>Agaricomycotina</taxon>
        <taxon>Agaricomycetes</taxon>
        <taxon>Russulales</taxon>
        <taxon>Hericiaceae</taxon>
        <taxon>Hericium</taxon>
    </lineage>
</organism>
<feature type="transmembrane region" description="Helical" evidence="5">
    <location>
        <begin position="37"/>
        <end position="54"/>
    </location>
</feature>
<proteinExistence type="predicted"/>
<dbReference type="Proteomes" id="UP000298061">
    <property type="component" value="Unassembled WGS sequence"/>
</dbReference>
<evidence type="ECO:0000313" key="8">
    <source>
        <dbReference type="Proteomes" id="UP000298061"/>
    </source>
</evidence>
<dbReference type="GO" id="GO:0035879">
    <property type="term" value="P:plasma membrane lactate transport"/>
    <property type="evidence" value="ECO:0007669"/>
    <property type="project" value="TreeGrafter"/>
</dbReference>
<dbReference type="AlphaFoldDB" id="A0A4Y9ZU74"/>
<name>A0A4Y9ZU74_9AGAM</name>
<dbReference type="SUPFAM" id="SSF103473">
    <property type="entry name" value="MFS general substrate transporter"/>
    <property type="match status" value="2"/>
</dbReference>